<comment type="caution">
    <text evidence="9">The sequence shown here is derived from an EMBL/GenBank/DDBJ whole genome shotgun (WGS) entry which is preliminary data.</text>
</comment>
<name>A0A101E5Y5_9THEO</name>
<dbReference type="AlphaFoldDB" id="A0A101E5Y5"/>
<evidence type="ECO:0000259" key="8">
    <source>
        <dbReference type="PROSITE" id="PS50928"/>
    </source>
</evidence>
<gene>
    <name evidence="9" type="ORF">DEA61_03265</name>
</gene>
<keyword evidence="4 7" id="KW-0812">Transmembrane</keyword>
<dbReference type="EMBL" id="DOLB01000057">
    <property type="protein sequence ID" value="HBT48874.1"/>
    <property type="molecule type" value="Genomic_DNA"/>
</dbReference>
<dbReference type="GO" id="GO:0055085">
    <property type="term" value="P:transmembrane transport"/>
    <property type="evidence" value="ECO:0007669"/>
    <property type="project" value="InterPro"/>
</dbReference>
<dbReference type="PROSITE" id="PS50928">
    <property type="entry name" value="ABC_TM1"/>
    <property type="match status" value="1"/>
</dbReference>
<protein>
    <submittedName>
        <fullName evidence="9">Carbohydrate ABC transporter permease</fullName>
    </submittedName>
</protein>
<evidence type="ECO:0000256" key="4">
    <source>
        <dbReference type="ARBA" id="ARBA00022692"/>
    </source>
</evidence>
<comment type="similarity">
    <text evidence="7">Belongs to the binding-protein-dependent transport system permease family.</text>
</comment>
<keyword evidence="2 7" id="KW-0813">Transport</keyword>
<reference evidence="9 10" key="1">
    <citation type="journal article" date="2018" name="Nat. Biotechnol.">
        <title>A standardized bacterial taxonomy based on genome phylogeny substantially revises the tree of life.</title>
        <authorList>
            <person name="Parks D.H."/>
            <person name="Chuvochina M."/>
            <person name="Waite D.W."/>
            <person name="Rinke C."/>
            <person name="Skarshewski A."/>
            <person name="Chaumeil P.A."/>
            <person name="Hugenholtz P."/>
        </authorList>
    </citation>
    <scope>NUCLEOTIDE SEQUENCE [LARGE SCALE GENOMIC DNA]</scope>
    <source>
        <strain evidence="9">UBA12544</strain>
    </source>
</reference>
<accession>A0A101E5Y5</accession>
<evidence type="ECO:0000256" key="5">
    <source>
        <dbReference type="ARBA" id="ARBA00022989"/>
    </source>
</evidence>
<feature type="transmembrane region" description="Helical" evidence="7">
    <location>
        <begin position="238"/>
        <end position="257"/>
    </location>
</feature>
<evidence type="ECO:0000256" key="2">
    <source>
        <dbReference type="ARBA" id="ARBA00022448"/>
    </source>
</evidence>
<dbReference type="Pfam" id="PF00528">
    <property type="entry name" value="BPD_transp_1"/>
    <property type="match status" value="1"/>
</dbReference>
<feature type="transmembrane region" description="Helical" evidence="7">
    <location>
        <begin position="137"/>
        <end position="157"/>
    </location>
</feature>
<keyword evidence="3" id="KW-1003">Cell membrane</keyword>
<dbReference type="PANTHER" id="PTHR43744:SF8">
    <property type="entry name" value="SN-GLYCEROL-3-PHOSPHATE TRANSPORT SYSTEM PERMEASE PROTEIN UGPE"/>
    <property type="match status" value="1"/>
</dbReference>
<evidence type="ECO:0000313" key="10">
    <source>
        <dbReference type="Proteomes" id="UP000264445"/>
    </source>
</evidence>
<feature type="transmembrane region" description="Helical" evidence="7">
    <location>
        <begin position="62"/>
        <end position="89"/>
    </location>
</feature>
<evidence type="ECO:0000256" key="7">
    <source>
        <dbReference type="RuleBase" id="RU363032"/>
    </source>
</evidence>
<dbReference type="PANTHER" id="PTHR43744">
    <property type="entry name" value="ABC TRANSPORTER PERMEASE PROTEIN MG189-RELATED-RELATED"/>
    <property type="match status" value="1"/>
</dbReference>
<dbReference type="Gene3D" id="1.10.3720.10">
    <property type="entry name" value="MetI-like"/>
    <property type="match status" value="1"/>
</dbReference>
<feature type="transmembrane region" description="Helical" evidence="7">
    <location>
        <begin position="101"/>
        <end position="125"/>
    </location>
</feature>
<feature type="transmembrane region" description="Helical" evidence="7">
    <location>
        <begin position="178"/>
        <end position="197"/>
    </location>
</feature>
<dbReference type="InterPro" id="IPR035906">
    <property type="entry name" value="MetI-like_sf"/>
</dbReference>
<dbReference type="CDD" id="cd06261">
    <property type="entry name" value="TM_PBP2"/>
    <property type="match status" value="1"/>
</dbReference>
<evidence type="ECO:0000256" key="1">
    <source>
        <dbReference type="ARBA" id="ARBA00004651"/>
    </source>
</evidence>
<dbReference type="Proteomes" id="UP000264445">
    <property type="component" value="Unassembled WGS sequence"/>
</dbReference>
<evidence type="ECO:0000256" key="6">
    <source>
        <dbReference type="ARBA" id="ARBA00023136"/>
    </source>
</evidence>
<dbReference type="RefSeq" id="WP_278428794.1">
    <property type="nucleotide sequence ID" value="NZ_DOLB01000057.1"/>
</dbReference>
<keyword evidence="5 7" id="KW-1133">Transmembrane helix</keyword>
<evidence type="ECO:0000313" key="9">
    <source>
        <dbReference type="EMBL" id="HBT48874.1"/>
    </source>
</evidence>
<evidence type="ECO:0000256" key="3">
    <source>
        <dbReference type="ARBA" id="ARBA00022475"/>
    </source>
</evidence>
<feature type="transmembrane region" description="Helical" evidence="7">
    <location>
        <begin position="7"/>
        <end position="27"/>
    </location>
</feature>
<feature type="domain" description="ABC transmembrane type-1" evidence="8">
    <location>
        <begin position="66"/>
        <end position="257"/>
    </location>
</feature>
<dbReference type="GO" id="GO:0005886">
    <property type="term" value="C:plasma membrane"/>
    <property type="evidence" value="ECO:0007669"/>
    <property type="project" value="UniProtKB-SubCell"/>
</dbReference>
<sequence>MKVKTVLIQLFLIFISVTCLFPLVWMFSTSLKTRSEVYTSRSLIPSHWNFDNYVKAWTEGNFSIYFLNSVIYTIAIVAGVVIVSTLAAYGFARLDFPLKNLFYYAFLVFMMIPIPGSFIPLYVLLVKLGIQNTRIGYILPMINSGLAVAIFILKGFFEEIPKELEEAAIMDGCNKFQIYYKIMFPLAMPAISTIIIFNTLSAWNEYILAAVNFTNPNLMPIQQGLVVFQGQYFTQYELLMAANVITTLPIILVYLALQKYIIKGITAGAIKG</sequence>
<dbReference type="SUPFAM" id="SSF161098">
    <property type="entry name" value="MetI-like"/>
    <property type="match status" value="1"/>
</dbReference>
<proteinExistence type="inferred from homology"/>
<dbReference type="InterPro" id="IPR000515">
    <property type="entry name" value="MetI-like"/>
</dbReference>
<organism evidence="9 10">
    <name type="scientific">Caldanaerobacter subterraneus</name>
    <dbReference type="NCBI Taxonomy" id="911092"/>
    <lineage>
        <taxon>Bacteria</taxon>
        <taxon>Bacillati</taxon>
        <taxon>Bacillota</taxon>
        <taxon>Clostridia</taxon>
        <taxon>Thermoanaerobacterales</taxon>
        <taxon>Thermoanaerobacteraceae</taxon>
        <taxon>Caldanaerobacter</taxon>
    </lineage>
</organism>
<comment type="subcellular location">
    <subcellularLocation>
        <location evidence="1 7">Cell membrane</location>
        <topology evidence="1 7">Multi-pass membrane protein</topology>
    </subcellularLocation>
</comment>
<keyword evidence="6 7" id="KW-0472">Membrane</keyword>